<dbReference type="EMBL" id="PKUN01000031">
    <property type="protein sequence ID" value="PLX59697.1"/>
    <property type="molecule type" value="Genomic_DNA"/>
</dbReference>
<name>A0A2N6CRM2_9GAMM</name>
<dbReference type="SUPFAM" id="SSF53822">
    <property type="entry name" value="Periplasmic binding protein-like I"/>
    <property type="match status" value="1"/>
</dbReference>
<dbReference type="InterPro" id="IPR028081">
    <property type="entry name" value="Leu-bd"/>
</dbReference>
<sequence>MKLGAVSIAAAANTPMFFVKDAWAEQSIGNYPVRGKTVKFGFNYPQSGAYADEGADEGRAYKLAVQHINNGGGMLNTLQPLALKGNGILGKKVEYVIGDTQSSPGPARTSARRMIEQDGIIMFSGGSSSSVAIAQQYLAQEKGVIFMCGLTHSNDTTGKDRRRYGFRHFFNAYMSGKALAPVLARNYGNDRRAFHLTADYSWGHTQYASMKEFTEKEGWTTVNNIMTPLGSSDFSMFITAILNSDADVLVLNHYGKDMVNSLTQAVEFGLRDLQKNGKTIEVVVPLFSRVMAKGAGAANIDGVFGTTGWNWTLQDPGSQAFVNSFTKEYGFPPSQAAHTCYVQTLLYANACEKAGTFYPPEVIKTLENSRYAGIGPGETFYRGEDHQCFKDMLVMKGNGPDKMTGQYDLLKIVEQVKGEDTVYDHNTFSGELGPYIPA</sequence>
<dbReference type="InterPro" id="IPR051010">
    <property type="entry name" value="BCAA_transport"/>
</dbReference>
<evidence type="ECO:0000313" key="4">
    <source>
        <dbReference type="EMBL" id="PLX59697.1"/>
    </source>
</evidence>
<evidence type="ECO:0000259" key="3">
    <source>
        <dbReference type="Pfam" id="PF13458"/>
    </source>
</evidence>
<proteinExistence type="inferred from homology"/>
<gene>
    <name evidence="4" type="ORF">C0630_19285</name>
</gene>
<comment type="caution">
    <text evidence="4">The sequence shown here is derived from an EMBL/GenBank/DDBJ whole genome shotgun (WGS) entry which is preliminary data.</text>
</comment>
<dbReference type="CDD" id="cd19987">
    <property type="entry name" value="PBP1_SBP-like"/>
    <property type="match status" value="1"/>
</dbReference>
<keyword evidence="2" id="KW-0732">Signal</keyword>
<protein>
    <submittedName>
        <fullName evidence="4">Branched-chain amino acid ABC transporter substrate-binding protein</fullName>
    </submittedName>
</protein>
<dbReference type="Gene3D" id="3.40.50.2300">
    <property type="match status" value="2"/>
</dbReference>
<dbReference type="STRING" id="1111735.GCA_000428045_01237"/>
<evidence type="ECO:0000256" key="2">
    <source>
        <dbReference type="ARBA" id="ARBA00022729"/>
    </source>
</evidence>
<dbReference type="AlphaFoldDB" id="A0A2N6CRM2"/>
<comment type="similarity">
    <text evidence="1">Belongs to the leucine-binding protein family.</text>
</comment>
<feature type="domain" description="Leucine-binding protein" evidence="3">
    <location>
        <begin position="37"/>
        <end position="398"/>
    </location>
</feature>
<dbReference type="Pfam" id="PF13458">
    <property type="entry name" value="Peripla_BP_6"/>
    <property type="match status" value="1"/>
</dbReference>
<evidence type="ECO:0000256" key="1">
    <source>
        <dbReference type="ARBA" id="ARBA00010062"/>
    </source>
</evidence>
<organism evidence="4 5">
    <name type="scientific">Sedimenticola selenatireducens</name>
    <dbReference type="NCBI Taxonomy" id="191960"/>
    <lineage>
        <taxon>Bacteria</taxon>
        <taxon>Pseudomonadati</taxon>
        <taxon>Pseudomonadota</taxon>
        <taxon>Gammaproteobacteria</taxon>
        <taxon>Chromatiales</taxon>
        <taxon>Sedimenticolaceae</taxon>
        <taxon>Sedimenticola</taxon>
    </lineage>
</organism>
<dbReference type="InterPro" id="IPR028082">
    <property type="entry name" value="Peripla_BP_I"/>
</dbReference>
<evidence type="ECO:0000313" key="5">
    <source>
        <dbReference type="Proteomes" id="UP000235015"/>
    </source>
</evidence>
<dbReference type="PANTHER" id="PTHR30483">
    <property type="entry name" value="LEUCINE-SPECIFIC-BINDING PROTEIN"/>
    <property type="match status" value="1"/>
</dbReference>
<dbReference type="Proteomes" id="UP000235015">
    <property type="component" value="Unassembled WGS sequence"/>
</dbReference>
<reference evidence="4 5" key="1">
    <citation type="submission" date="2017-11" db="EMBL/GenBank/DDBJ databases">
        <title>Genome-resolved metagenomics identifies genetic mobility, metabolic interactions, and unexpected diversity in perchlorate-reducing communities.</title>
        <authorList>
            <person name="Barnum T.P."/>
            <person name="Figueroa I.A."/>
            <person name="Carlstrom C.I."/>
            <person name="Lucas L.N."/>
            <person name="Engelbrektson A.L."/>
            <person name="Coates J.D."/>
        </authorList>
    </citation>
    <scope>NUCLEOTIDE SEQUENCE [LARGE SCALE GENOMIC DNA]</scope>
    <source>
        <strain evidence="4">BM301</strain>
    </source>
</reference>
<dbReference type="PANTHER" id="PTHR30483:SF6">
    <property type="entry name" value="PERIPLASMIC BINDING PROTEIN OF ABC TRANSPORTER FOR NATURAL AMINO ACIDS"/>
    <property type="match status" value="1"/>
</dbReference>
<accession>A0A2N6CRM2</accession>